<evidence type="ECO:0000313" key="2">
    <source>
        <dbReference type="Proteomes" id="UP001205566"/>
    </source>
</evidence>
<proteinExistence type="predicted"/>
<keyword evidence="2" id="KW-1185">Reference proteome</keyword>
<name>A0ABT1NVV8_9GAMM</name>
<evidence type="ECO:0000313" key="1">
    <source>
        <dbReference type="EMBL" id="MCQ3827932.1"/>
    </source>
</evidence>
<protein>
    <submittedName>
        <fullName evidence="1">DUF3549 family protein</fullName>
    </submittedName>
</protein>
<dbReference type="RefSeq" id="WP_255872860.1">
    <property type="nucleotide sequence ID" value="NZ_JACASI010000008.1"/>
</dbReference>
<gene>
    <name evidence="1" type="ORF">HXX02_00585</name>
</gene>
<reference evidence="1" key="1">
    <citation type="thesis" date="2020" institute="Technische Universitat Dresden" country="Dresden, Germany">
        <title>The Agarolytic System of Microbulbifer elongatus PORT2, Isolated from Batu Karas, Pangandaran West Java Indonesia.</title>
        <authorList>
            <person name="Anggraeni S.R."/>
        </authorList>
    </citation>
    <scope>NUCLEOTIDE SEQUENCE</scope>
    <source>
        <strain evidence="1">PORT2</strain>
    </source>
</reference>
<organism evidence="1 2">
    <name type="scientific">Microbulbifer elongatus</name>
    <dbReference type="NCBI Taxonomy" id="86173"/>
    <lineage>
        <taxon>Bacteria</taxon>
        <taxon>Pseudomonadati</taxon>
        <taxon>Pseudomonadota</taxon>
        <taxon>Gammaproteobacteria</taxon>
        <taxon>Cellvibrionales</taxon>
        <taxon>Microbulbiferaceae</taxon>
        <taxon>Microbulbifer</taxon>
    </lineage>
</organism>
<dbReference type="Pfam" id="PF12069">
    <property type="entry name" value="DUF3549"/>
    <property type="match status" value="1"/>
</dbReference>
<dbReference type="InterPro" id="IPR021936">
    <property type="entry name" value="DUF3549"/>
</dbReference>
<sequence length="356" mass="39442">MANTLTELITDADFDLRWFDLGRRVRPVSRKAAQAFEDGASPWPHPYLRQAWCGLLLTPRRTEIENGPTEPAVWFLRLPLDEQGKLLLPIRDRFLRALHQALHPANEAASNGQAPAKALQQALENSGLMFTPATDKRAVFHAQAAKLLGHPPSNHYPAAKAYAKDPAAFPWEQLALQGLADLAVRWDKEQENLAANLTRFAAPALISLSQGFESEAIEHQLVEPLIARARQSLESDTPDFALVIAVIRGISHSPATRMRQQFLSWILQQNPAGAATQPEVLAAIGSRCNEDLSQAVLAKSWLERLSASQPQETFNLLLSDLLFLPQLRNVLLGVLRDPQRQESVALSFGRFLQSGT</sequence>
<dbReference type="Proteomes" id="UP001205566">
    <property type="component" value="Unassembled WGS sequence"/>
</dbReference>
<accession>A0ABT1NVV8</accession>
<comment type="caution">
    <text evidence="1">The sequence shown here is derived from an EMBL/GenBank/DDBJ whole genome shotgun (WGS) entry which is preliminary data.</text>
</comment>
<dbReference type="EMBL" id="JACASI010000008">
    <property type="protein sequence ID" value="MCQ3827932.1"/>
    <property type="molecule type" value="Genomic_DNA"/>
</dbReference>